<dbReference type="CDD" id="cd06453">
    <property type="entry name" value="SufS_like"/>
    <property type="match status" value="1"/>
</dbReference>
<dbReference type="Gene3D" id="3.90.1010.10">
    <property type="match status" value="1"/>
</dbReference>
<dbReference type="PANTHER" id="PTHR43586">
    <property type="entry name" value="CYSTEINE DESULFURASE"/>
    <property type="match status" value="1"/>
</dbReference>
<dbReference type="SUPFAM" id="SSF53383">
    <property type="entry name" value="PLP-dependent transferases"/>
    <property type="match status" value="1"/>
</dbReference>
<dbReference type="PANTHER" id="PTHR43586:SF8">
    <property type="entry name" value="CYSTEINE DESULFURASE 1, CHLOROPLASTIC"/>
    <property type="match status" value="1"/>
</dbReference>
<dbReference type="RefSeq" id="WP_074875735.1">
    <property type="nucleotide sequence ID" value="NZ_FOXI01000002.1"/>
</dbReference>
<dbReference type="CDD" id="cd06664">
    <property type="entry name" value="IscU_like"/>
    <property type="match status" value="1"/>
</dbReference>
<dbReference type="InterPro" id="IPR010970">
    <property type="entry name" value="Cys_dSase_SufS"/>
</dbReference>
<dbReference type="GO" id="GO:0005506">
    <property type="term" value="F:iron ion binding"/>
    <property type="evidence" value="ECO:0007669"/>
    <property type="project" value="InterPro"/>
</dbReference>
<dbReference type="InterPro" id="IPR015422">
    <property type="entry name" value="PyrdxlP-dep_Trfase_small"/>
</dbReference>
<comment type="catalytic activity">
    <reaction evidence="5">
        <text>(sulfur carrier)-H + L-cysteine = (sulfur carrier)-SH + L-alanine</text>
        <dbReference type="Rhea" id="RHEA:43892"/>
        <dbReference type="Rhea" id="RHEA-COMP:14737"/>
        <dbReference type="Rhea" id="RHEA-COMP:14739"/>
        <dbReference type="ChEBI" id="CHEBI:29917"/>
        <dbReference type="ChEBI" id="CHEBI:35235"/>
        <dbReference type="ChEBI" id="CHEBI:57972"/>
        <dbReference type="ChEBI" id="CHEBI:64428"/>
        <dbReference type="EC" id="2.8.1.7"/>
    </reaction>
</comment>
<sequence>MSPDAASVREDFPVLDREVKGEPLTYLDNAATTQTPRQVYDVFEEFYAGYNANVHRGIHELSHEASLAYEAAHDRLAEFVGAAGGREEMIFTRNTTESINLVAHGLALPEFGPGDAVVTTEMEHHASLVTWQQVAKRTGADLRFVRVTDDGHVDVEHAKSLIDDDVELVSVPHVSNVLGTVTPVSTFAELAHDAGAVLVVDGAQSAPTRPVDVEEMGADFFAFSGHKMAGPTGIGGLYGRKDLLEEMEPFLYGGEMIQHVTFDRSTWNGLPWKFEAGTPPIAEGIALAAAADYLDDLGMEWVRDHENRLAQYALERLNARDDVETYGPGPGEERTGLVAFNVDGVHGHDLSSLLNDRGIAVRAGDHCTQPLHDRLDVPGSVRASFYVYNTTEEIDRLLDAIDDAEAKLDAYLRSDRYADRLYEHHRNPHNSGGLADPSLVKSSEETACGDDGEFHVDIAPDGTIERLAFESESCAVSRAVASLVTEYLEGRTVAEAAEMKGEVAAMLDGQFPDLRRDCVVGPEEVIREAAQEYLARGRAVEDTTSAT</sequence>
<dbReference type="InterPro" id="IPR002871">
    <property type="entry name" value="NIF_FeS_clus_asmbl_NifU_N"/>
</dbReference>
<feature type="region of interest" description="Disordered" evidence="7">
    <location>
        <begin position="424"/>
        <end position="452"/>
    </location>
</feature>
<dbReference type="EC" id="2.8.1.7" evidence="2"/>
<dbReference type="GO" id="GO:0016226">
    <property type="term" value="P:iron-sulfur cluster assembly"/>
    <property type="evidence" value="ECO:0007669"/>
    <property type="project" value="InterPro"/>
</dbReference>
<dbReference type="Proteomes" id="UP000183769">
    <property type="component" value="Unassembled WGS sequence"/>
</dbReference>
<dbReference type="InterPro" id="IPR015421">
    <property type="entry name" value="PyrdxlP-dep_Trfase_major"/>
</dbReference>
<comment type="cofactor">
    <cofactor evidence="1">
        <name>pyridoxal 5'-phosphate</name>
        <dbReference type="ChEBI" id="CHEBI:597326"/>
    </cofactor>
</comment>
<evidence type="ECO:0000259" key="8">
    <source>
        <dbReference type="Pfam" id="PF00266"/>
    </source>
</evidence>
<protein>
    <recommendedName>
        <fullName evidence="2">cysteine desulfurase</fullName>
        <ecNumber evidence="2">2.8.1.7</ecNumber>
    </recommendedName>
</protein>
<dbReference type="GO" id="GO:0006534">
    <property type="term" value="P:cysteine metabolic process"/>
    <property type="evidence" value="ECO:0007669"/>
    <property type="project" value="InterPro"/>
</dbReference>
<proteinExistence type="predicted"/>
<evidence type="ECO:0000256" key="1">
    <source>
        <dbReference type="ARBA" id="ARBA00001933"/>
    </source>
</evidence>
<feature type="domain" description="NIF system FeS cluster assembly NifU N-terminal" evidence="9">
    <location>
        <begin position="417"/>
        <end position="536"/>
    </location>
</feature>
<reference evidence="11" key="1">
    <citation type="submission" date="2016-10" db="EMBL/GenBank/DDBJ databases">
        <authorList>
            <person name="Varghese N."/>
            <person name="Submissions S."/>
        </authorList>
    </citation>
    <scope>NUCLEOTIDE SEQUENCE [LARGE SCALE GENOMIC DNA]</scope>
    <source>
        <strain evidence="11">CGMCC 1.10329</strain>
    </source>
</reference>
<feature type="coiled-coil region" evidence="6">
    <location>
        <begin position="387"/>
        <end position="414"/>
    </location>
</feature>
<dbReference type="Pfam" id="PF01592">
    <property type="entry name" value="NifU_N"/>
    <property type="match status" value="1"/>
</dbReference>
<dbReference type="Gene3D" id="3.90.1150.10">
    <property type="entry name" value="Aspartate Aminotransferase, domain 1"/>
    <property type="match status" value="1"/>
</dbReference>
<dbReference type="OrthoDB" id="5817at2157"/>
<keyword evidence="11" id="KW-1185">Reference proteome</keyword>
<dbReference type="GO" id="GO:0016829">
    <property type="term" value="F:lyase activity"/>
    <property type="evidence" value="ECO:0007669"/>
    <property type="project" value="UniProtKB-KW"/>
</dbReference>
<dbReference type="EMBL" id="FOXI01000002">
    <property type="protein sequence ID" value="SFP25445.1"/>
    <property type="molecule type" value="Genomic_DNA"/>
</dbReference>
<evidence type="ECO:0000256" key="4">
    <source>
        <dbReference type="ARBA" id="ARBA00022898"/>
    </source>
</evidence>
<dbReference type="Gene3D" id="3.40.640.10">
    <property type="entry name" value="Type I PLP-dependent aspartate aminotransferase-like (Major domain)"/>
    <property type="match status" value="1"/>
</dbReference>
<evidence type="ECO:0000256" key="3">
    <source>
        <dbReference type="ARBA" id="ARBA00022679"/>
    </source>
</evidence>
<accession>A0A1I5NUI5</accession>
<keyword evidence="3" id="KW-0808">Transferase</keyword>
<keyword evidence="10" id="KW-0456">Lyase</keyword>
<dbReference type="InterPro" id="IPR015424">
    <property type="entry name" value="PyrdxlP-dep_Trfase"/>
</dbReference>
<evidence type="ECO:0000256" key="2">
    <source>
        <dbReference type="ARBA" id="ARBA00012239"/>
    </source>
</evidence>
<dbReference type="NCBIfam" id="TIGR01979">
    <property type="entry name" value="sufS"/>
    <property type="match status" value="1"/>
</dbReference>
<dbReference type="SUPFAM" id="SSF82649">
    <property type="entry name" value="SufE/NifU"/>
    <property type="match status" value="1"/>
</dbReference>
<dbReference type="GO" id="GO:0031071">
    <property type="term" value="F:cysteine desulfurase activity"/>
    <property type="evidence" value="ECO:0007669"/>
    <property type="project" value="UniProtKB-EC"/>
</dbReference>
<name>A0A1I5NUI5_9EURY</name>
<evidence type="ECO:0000313" key="11">
    <source>
        <dbReference type="Proteomes" id="UP000183769"/>
    </source>
</evidence>
<dbReference type="InterPro" id="IPR000192">
    <property type="entry name" value="Aminotrans_V_dom"/>
</dbReference>
<keyword evidence="4" id="KW-0663">Pyridoxal phosphate</keyword>
<dbReference type="AlphaFoldDB" id="A0A1I5NUI5"/>
<organism evidence="10 11">
    <name type="scientific">Halolamina pelagica</name>
    <dbReference type="NCBI Taxonomy" id="699431"/>
    <lineage>
        <taxon>Archaea</taxon>
        <taxon>Methanobacteriati</taxon>
        <taxon>Methanobacteriota</taxon>
        <taxon>Stenosarchaea group</taxon>
        <taxon>Halobacteria</taxon>
        <taxon>Halobacteriales</taxon>
        <taxon>Haloferacaceae</taxon>
    </lineage>
</organism>
<gene>
    <name evidence="10" type="ORF">SAMN05216277_102201</name>
</gene>
<dbReference type="Pfam" id="PF00266">
    <property type="entry name" value="Aminotran_5"/>
    <property type="match status" value="1"/>
</dbReference>
<dbReference type="GO" id="GO:0030170">
    <property type="term" value="F:pyridoxal phosphate binding"/>
    <property type="evidence" value="ECO:0007669"/>
    <property type="project" value="InterPro"/>
</dbReference>
<evidence type="ECO:0000259" key="9">
    <source>
        <dbReference type="Pfam" id="PF01592"/>
    </source>
</evidence>
<evidence type="ECO:0000256" key="7">
    <source>
        <dbReference type="SAM" id="MobiDB-lite"/>
    </source>
</evidence>
<evidence type="ECO:0000313" key="10">
    <source>
        <dbReference type="EMBL" id="SFP25445.1"/>
    </source>
</evidence>
<keyword evidence="6" id="KW-0175">Coiled coil</keyword>
<dbReference type="GO" id="GO:0051536">
    <property type="term" value="F:iron-sulfur cluster binding"/>
    <property type="evidence" value="ECO:0007669"/>
    <property type="project" value="InterPro"/>
</dbReference>
<evidence type="ECO:0000256" key="5">
    <source>
        <dbReference type="ARBA" id="ARBA00050776"/>
    </source>
</evidence>
<evidence type="ECO:0000256" key="6">
    <source>
        <dbReference type="SAM" id="Coils"/>
    </source>
</evidence>
<feature type="domain" description="Aminotransferase class V" evidence="8">
    <location>
        <begin position="25"/>
        <end position="397"/>
    </location>
</feature>